<sequence>MALQAPRTLAGASPNLVISKTRSKRQKTFTGCWTCRSRHVKCDEQRPECRRCINGKFDCAGYGVRLTWVESSEKASTSRRRRQPHKRVDQTRRNDNLTDDVLSTVHNGTGSPAENLPGQQFRVVNGESDDILSSSSYDTTSFQDAISGLSNRPQSITYKDASVLLSNSSQPPSTQNNFTEDYASQDWPDGPLDSLYPHHFGPFDKHDLLYESSLSFNMSWPSLNLNTTSTSAQQRGLIHYWVTHLCDKLMPVRNSTNPFLSVVSPMALEGSRMKGDKPSSAVALFHAVCAASATHQANIRTDSTEMSNLALEHTRISFHHLSRSIHLDDMDNRMASLGTLCIWLLTHFISGTPGAWRDLVKVARNLLANTPSETWKSSISAELTYQCYAGFIPLIQSQYLGYIEYPSPIGAVKMDQDIMKNQAISNRSLEMISSYNTRLLQGVSIDAEELDRLEIEFTLSVPPLDENADLKTTNGAIIHHHSYLFHFACLIYFKCTSGRRGPEDEIQDLVAKCMDHIEHLNSIQKGANSRTWVYAVVAFEAQRPELRARAREAFEYRKSLAFATFDMLLRAAEEIWRIRDEAPPGEGLEPWPKILAGLPQFDVLWY</sequence>
<feature type="region of interest" description="Disordered" evidence="3">
    <location>
        <begin position="72"/>
        <end position="118"/>
    </location>
</feature>
<dbReference type="PANTHER" id="PTHR37534">
    <property type="entry name" value="TRANSCRIPTIONAL ACTIVATOR PROTEIN UGA3"/>
    <property type="match status" value="1"/>
</dbReference>
<feature type="domain" description="Zn(2)-C6 fungal-type" evidence="4">
    <location>
        <begin position="31"/>
        <end position="59"/>
    </location>
</feature>
<name>A0A6A5XBC5_9PLEO</name>
<dbReference type="InterPro" id="IPR036864">
    <property type="entry name" value="Zn2-C6_fun-type_DNA-bd_sf"/>
</dbReference>
<dbReference type="PROSITE" id="PS00463">
    <property type="entry name" value="ZN2_CY6_FUNGAL_1"/>
    <property type="match status" value="1"/>
</dbReference>
<dbReference type="CDD" id="cd00067">
    <property type="entry name" value="GAL4"/>
    <property type="match status" value="1"/>
</dbReference>
<dbReference type="GO" id="GO:0000976">
    <property type="term" value="F:transcription cis-regulatory region binding"/>
    <property type="evidence" value="ECO:0007669"/>
    <property type="project" value="TreeGrafter"/>
</dbReference>
<dbReference type="GO" id="GO:0005634">
    <property type="term" value="C:nucleus"/>
    <property type="evidence" value="ECO:0007669"/>
    <property type="project" value="UniProtKB-SubCell"/>
</dbReference>
<dbReference type="SMART" id="SM00066">
    <property type="entry name" value="GAL4"/>
    <property type="match status" value="1"/>
</dbReference>
<dbReference type="OrthoDB" id="3477330at2759"/>
<evidence type="ECO:0000256" key="1">
    <source>
        <dbReference type="ARBA" id="ARBA00004123"/>
    </source>
</evidence>
<dbReference type="EMBL" id="ML978077">
    <property type="protein sequence ID" value="KAF2010220.1"/>
    <property type="molecule type" value="Genomic_DNA"/>
</dbReference>
<dbReference type="SUPFAM" id="SSF57701">
    <property type="entry name" value="Zn2/Cys6 DNA-binding domain"/>
    <property type="match status" value="1"/>
</dbReference>
<evidence type="ECO:0000259" key="4">
    <source>
        <dbReference type="PROSITE" id="PS50048"/>
    </source>
</evidence>
<organism evidence="5 6">
    <name type="scientific">Aaosphaeria arxii CBS 175.79</name>
    <dbReference type="NCBI Taxonomy" id="1450172"/>
    <lineage>
        <taxon>Eukaryota</taxon>
        <taxon>Fungi</taxon>
        <taxon>Dikarya</taxon>
        <taxon>Ascomycota</taxon>
        <taxon>Pezizomycotina</taxon>
        <taxon>Dothideomycetes</taxon>
        <taxon>Pleosporomycetidae</taxon>
        <taxon>Pleosporales</taxon>
        <taxon>Pleosporales incertae sedis</taxon>
        <taxon>Aaosphaeria</taxon>
    </lineage>
</organism>
<dbReference type="RefSeq" id="XP_033378559.1">
    <property type="nucleotide sequence ID" value="XM_033529424.1"/>
</dbReference>
<keyword evidence="6" id="KW-1185">Reference proteome</keyword>
<dbReference type="GO" id="GO:0008270">
    <property type="term" value="F:zinc ion binding"/>
    <property type="evidence" value="ECO:0007669"/>
    <property type="project" value="InterPro"/>
</dbReference>
<dbReference type="GO" id="GO:0045944">
    <property type="term" value="P:positive regulation of transcription by RNA polymerase II"/>
    <property type="evidence" value="ECO:0007669"/>
    <property type="project" value="TreeGrafter"/>
</dbReference>
<reference evidence="5" key="1">
    <citation type="journal article" date="2020" name="Stud. Mycol.">
        <title>101 Dothideomycetes genomes: a test case for predicting lifestyles and emergence of pathogens.</title>
        <authorList>
            <person name="Haridas S."/>
            <person name="Albert R."/>
            <person name="Binder M."/>
            <person name="Bloem J."/>
            <person name="Labutti K."/>
            <person name="Salamov A."/>
            <person name="Andreopoulos B."/>
            <person name="Baker S."/>
            <person name="Barry K."/>
            <person name="Bills G."/>
            <person name="Bluhm B."/>
            <person name="Cannon C."/>
            <person name="Castanera R."/>
            <person name="Culley D."/>
            <person name="Daum C."/>
            <person name="Ezra D."/>
            <person name="Gonzalez J."/>
            <person name="Henrissat B."/>
            <person name="Kuo A."/>
            <person name="Liang C."/>
            <person name="Lipzen A."/>
            <person name="Lutzoni F."/>
            <person name="Magnuson J."/>
            <person name="Mondo S."/>
            <person name="Nolan M."/>
            <person name="Ohm R."/>
            <person name="Pangilinan J."/>
            <person name="Park H.-J."/>
            <person name="Ramirez L."/>
            <person name="Alfaro M."/>
            <person name="Sun H."/>
            <person name="Tritt A."/>
            <person name="Yoshinaga Y."/>
            <person name="Zwiers L.-H."/>
            <person name="Turgeon B."/>
            <person name="Goodwin S."/>
            <person name="Spatafora J."/>
            <person name="Crous P."/>
            <person name="Grigoriev I."/>
        </authorList>
    </citation>
    <scope>NUCLEOTIDE SEQUENCE</scope>
    <source>
        <strain evidence="5">CBS 175.79</strain>
    </source>
</reference>
<dbReference type="Pfam" id="PF11951">
    <property type="entry name" value="Fungal_trans_2"/>
    <property type="match status" value="2"/>
</dbReference>
<comment type="subcellular location">
    <subcellularLocation>
        <location evidence="1">Nucleus</location>
    </subcellularLocation>
</comment>
<dbReference type="Proteomes" id="UP000799778">
    <property type="component" value="Unassembled WGS sequence"/>
</dbReference>
<dbReference type="InterPro" id="IPR021858">
    <property type="entry name" value="Fun_TF"/>
</dbReference>
<gene>
    <name evidence="5" type="ORF">BU24DRAFT_428229</name>
</gene>
<dbReference type="Gene3D" id="4.10.240.10">
    <property type="entry name" value="Zn(2)-C6 fungal-type DNA-binding domain"/>
    <property type="match status" value="1"/>
</dbReference>
<keyword evidence="2" id="KW-0539">Nucleus</keyword>
<dbReference type="PROSITE" id="PS50048">
    <property type="entry name" value="ZN2_CY6_FUNGAL_2"/>
    <property type="match status" value="1"/>
</dbReference>
<evidence type="ECO:0000256" key="3">
    <source>
        <dbReference type="SAM" id="MobiDB-lite"/>
    </source>
</evidence>
<evidence type="ECO:0000256" key="2">
    <source>
        <dbReference type="ARBA" id="ARBA00023242"/>
    </source>
</evidence>
<dbReference type="Pfam" id="PF00172">
    <property type="entry name" value="Zn_clus"/>
    <property type="match status" value="1"/>
</dbReference>
<dbReference type="PANTHER" id="PTHR37534:SF49">
    <property type="entry name" value="LYSINE BIOSYNTHESIS REGULATORY PROTEIN LYS14"/>
    <property type="match status" value="1"/>
</dbReference>
<evidence type="ECO:0000313" key="6">
    <source>
        <dbReference type="Proteomes" id="UP000799778"/>
    </source>
</evidence>
<evidence type="ECO:0000313" key="5">
    <source>
        <dbReference type="EMBL" id="KAF2010220.1"/>
    </source>
</evidence>
<dbReference type="AlphaFoldDB" id="A0A6A5XBC5"/>
<protein>
    <recommendedName>
        <fullName evidence="4">Zn(2)-C6 fungal-type domain-containing protein</fullName>
    </recommendedName>
</protein>
<dbReference type="InterPro" id="IPR001138">
    <property type="entry name" value="Zn2Cys6_DnaBD"/>
</dbReference>
<dbReference type="GO" id="GO:0000981">
    <property type="term" value="F:DNA-binding transcription factor activity, RNA polymerase II-specific"/>
    <property type="evidence" value="ECO:0007669"/>
    <property type="project" value="InterPro"/>
</dbReference>
<dbReference type="GeneID" id="54286821"/>
<proteinExistence type="predicted"/>
<accession>A0A6A5XBC5</accession>
<feature type="compositionally biased region" description="Basic and acidic residues" evidence="3">
    <location>
        <begin position="86"/>
        <end position="96"/>
    </location>
</feature>